<gene>
    <name evidence="2" type="ORF">QP433_00025</name>
</gene>
<organism evidence="2 3">
    <name type="scientific">Facklamia hominis</name>
    <dbReference type="NCBI Taxonomy" id="178214"/>
    <lineage>
        <taxon>Bacteria</taxon>
        <taxon>Bacillati</taxon>
        <taxon>Bacillota</taxon>
        <taxon>Bacilli</taxon>
        <taxon>Lactobacillales</taxon>
        <taxon>Aerococcaceae</taxon>
        <taxon>Facklamia</taxon>
    </lineage>
</organism>
<dbReference type="EMBL" id="JASOOE010000001">
    <property type="protein sequence ID" value="MDK7186363.1"/>
    <property type="molecule type" value="Genomic_DNA"/>
</dbReference>
<comment type="caution">
    <text evidence="2">The sequence shown here is derived from an EMBL/GenBank/DDBJ whole genome shotgun (WGS) entry which is preliminary data.</text>
</comment>
<dbReference type="AlphaFoldDB" id="A0AAJ1V1S3"/>
<dbReference type="InterPro" id="IPR028082">
    <property type="entry name" value="Peripla_BP_I"/>
</dbReference>
<evidence type="ECO:0000313" key="2">
    <source>
        <dbReference type="EMBL" id="MDK7186363.1"/>
    </source>
</evidence>
<protein>
    <submittedName>
        <fullName evidence="2">ABC transporter substrate-binding protein</fullName>
    </submittedName>
</protein>
<dbReference type="SUPFAM" id="SSF53822">
    <property type="entry name" value="Periplasmic binding protein-like I"/>
    <property type="match status" value="1"/>
</dbReference>
<dbReference type="InterPro" id="IPR007487">
    <property type="entry name" value="ABC_transpt-TYRBP-like"/>
</dbReference>
<dbReference type="Pfam" id="PF04392">
    <property type="entry name" value="ABC_sub_bind"/>
    <property type="match status" value="1"/>
</dbReference>
<dbReference type="RefSeq" id="WP_285065078.1">
    <property type="nucleotide sequence ID" value="NZ_JASOOE010000001.1"/>
</dbReference>
<keyword evidence="1" id="KW-0732">Signal</keyword>
<name>A0AAJ1V1S3_9LACT</name>
<dbReference type="PANTHER" id="PTHR35271:SF1">
    <property type="entry name" value="ABC TRANSPORTER, SUBSTRATE-BINDING LIPOPROTEIN"/>
    <property type="match status" value="1"/>
</dbReference>
<proteinExistence type="predicted"/>
<dbReference type="Gene3D" id="3.40.50.2300">
    <property type="match status" value="2"/>
</dbReference>
<accession>A0AAJ1V1S3</accession>
<feature type="signal peptide" evidence="1">
    <location>
        <begin position="1"/>
        <end position="28"/>
    </location>
</feature>
<evidence type="ECO:0000256" key="1">
    <source>
        <dbReference type="SAM" id="SignalP"/>
    </source>
</evidence>
<dbReference type="Proteomes" id="UP001229251">
    <property type="component" value="Unassembled WGS sequence"/>
</dbReference>
<sequence length="328" mass="34784">MKKIMIVFSLCFLAFSSVLLGKPSSVQAKDQNLSIAIVQLVSHPSLDQINQGIIDQLQSAGYQEGDNLQVDQVNAQGDLNLLQSMSQQVVSKKPDLIFAITTQVAQSLQAATSDIPIILAGVTDPVAAGLLDDLEHPGGNISGVSDLIPLEDHFKLMLAIDPSIKKLGLIYTTSDDSAKATLEKAQEAAQAVGIELVTEGISQALDLQMVAEKLAPQVDAFYVGADNTVAAAFDNLLTITDKAKLGIYPSIDQMVNQGGVAALAINQAEIGHLAADFALKVVDGQAIGDLPVAYLDHKEKIFNSKTLKLIGLELPKDQAQDFKDVAGD</sequence>
<feature type="chain" id="PRO_5042583320" evidence="1">
    <location>
        <begin position="29"/>
        <end position="328"/>
    </location>
</feature>
<dbReference type="PANTHER" id="PTHR35271">
    <property type="entry name" value="ABC TRANSPORTER, SUBSTRATE-BINDING LIPOPROTEIN-RELATED"/>
    <property type="match status" value="1"/>
</dbReference>
<dbReference type="CDD" id="cd06325">
    <property type="entry name" value="PBP1_ABC_unchar_transporter"/>
    <property type="match status" value="1"/>
</dbReference>
<reference evidence="2" key="1">
    <citation type="submission" date="2023-05" db="EMBL/GenBank/DDBJ databases">
        <title>Cataloging the Phylogenetic Diversity of Human Bladder Bacteria.</title>
        <authorList>
            <person name="Du J."/>
        </authorList>
    </citation>
    <scope>NUCLEOTIDE SEQUENCE</scope>
    <source>
        <strain evidence="2">UMB1231</strain>
    </source>
</reference>
<evidence type="ECO:0000313" key="3">
    <source>
        <dbReference type="Proteomes" id="UP001229251"/>
    </source>
</evidence>